<dbReference type="Proteomes" id="UP000660611">
    <property type="component" value="Unassembled WGS sequence"/>
</dbReference>
<dbReference type="Pfam" id="PF13560">
    <property type="entry name" value="HTH_31"/>
    <property type="match status" value="1"/>
</dbReference>
<feature type="region of interest" description="Disordered" evidence="3">
    <location>
        <begin position="81"/>
        <end position="114"/>
    </location>
</feature>
<name>A0A919PQL7_9ACTN</name>
<protein>
    <recommendedName>
        <fullName evidence="4">Glycoside hydrolase family 42 N-terminal domain-containing protein</fullName>
    </recommendedName>
</protein>
<dbReference type="EMBL" id="BONQ01000104">
    <property type="protein sequence ID" value="GIG48442.1"/>
    <property type="molecule type" value="Genomic_DNA"/>
</dbReference>
<dbReference type="RefSeq" id="WP_203850149.1">
    <property type="nucleotide sequence ID" value="NZ_BAAAVW010000003.1"/>
</dbReference>
<evidence type="ECO:0000259" key="4">
    <source>
        <dbReference type="Pfam" id="PF02449"/>
    </source>
</evidence>
<dbReference type="Pfam" id="PF02449">
    <property type="entry name" value="Glyco_hydro_42"/>
    <property type="match status" value="1"/>
</dbReference>
<evidence type="ECO:0000313" key="6">
    <source>
        <dbReference type="Proteomes" id="UP000660611"/>
    </source>
</evidence>
<organism evidence="5 6">
    <name type="scientific">Dactylosporangium siamense</name>
    <dbReference type="NCBI Taxonomy" id="685454"/>
    <lineage>
        <taxon>Bacteria</taxon>
        <taxon>Bacillati</taxon>
        <taxon>Actinomycetota</taxon>
        <taxon>Actinomycetes</taxon>
        <taxon>Micromonosporales</taxon>
        <taxon>Micromonosporaceae</taxon>
        <taxon>Dactylosporangium</taxon>
    </lineage>
</organism>
<evidence type="ECO:0000256" key="1">
    <source>
        <dbReference type="ARBA" id="ARBA00022801"/>
    </source>
</evidence>
<keyword evidence="6" id="KW-1185">Reference proteome</keyword>
<dbReference type="GO" id="GO:0004565">
    <property type="term" value="F:beta-galactosidase activity"/>
    <property type="evidence" value="ECO:0007669"/>
    <property type="project" value="InterPro"/>
</dbReference>
<keyword evidence="1" id="KW-0378">Hydrolase</keyword>
<feature type="region of interest" description="Disordered" evidence="3">
    <location>
        <begin position="153"/>
        <end position="173"/>
    </location>
</feature>
<evidence type="ECO:0000256" key="2">
    <source>
        <dbReference type="ARBA" id="ARBA00023295"/>
    </source>
</evidence>
<dbReference type="InterPro" id="IPR051923">
    <property type="entry name" value="Glycosyl_Hydrolase_39"/>
</dbReference>
<proteinExistence type="predicted"/>
<dbReference type="PANTHER" id="PTHR12631:SF10">
    <property type="entry name" value="BETA-XYLOSIDASE-LIKE PROTEIN-RELATED"/>
    <property type="match status" value="1"/>
</dbReference>
<feature type="compositionally biased region" description="Low complexity" evidence="3">
    <location>
        <begin position="81"/>
        <end position="94"/>
    </location>
</feature>
<keyword evidence="2" id="KW-0326">Glycosidase</keyword>
<dbReference type="SUPFAM" id="SSF51445">
    <property type="entry name" value="(Trans)glycosidases"/>
    <property type="match status" value="1"/>
</dbReference>
<gene>
    <name evidence="5" type="ORF">Dsi01nite_064830</name>
</gene>
<dbReference type="InterPro" id="IPR013529">
    <property type="entry name" value="Glyco_hydro_42_N"/>
</dbReference>
<comment type="caution">
    <text evidence="5">The sequence shown here is derived from an EMBL/GenBank/DDBJ whole genome shotgun (WGS) entry which is preliminary data.</text>
</comment>
<evidence type="ECO:0000256" key="3">
    <source>
        <dbReference type="SAM" id="MobiDB-lite"/>
    </source>
</evidence>
<dbReference type="GO" id="GO:0005975">
    <property type="term" value="P:carbohydrate metabolic process"/>
    <property type="evidence" value="ECO:0007669"/>
    <property type="project" value="InterPro"/>
</dbReference>
<evidence type="ECO:0000313" key="5">
    <source>
        <dbReference type="EMBL" id="GIG48442.1"/>
    </source>
</evidence>
<dbReference type="InterPro" id="IPR017853">
    <property type="entry name" value="GH"/>
</dbReference>
<feature type="domain" description="Glycoside hydrolase family 42 N-terminal" evidence="4">
    <location>
        <begin position="213"/>
        <end position="269"/>
    </location>
</feature>
<dbReference type="GO" id="GO:0009341">
    <property type="term" value="C:beta-galactosidase complex"/>
    <property type="evidence" value="ECO:0007669"/>
    <property type="project" value="InterPro"/>
</dbReference>
<sequence length="568" mass="61342">MPHHPGDLAAVLTELKDRSGLSHAVIGQKVNLSKSAVHRFIAGRAVPHDFGTVERIARACGADRAELDRLYPLWTAALKQAPAEAPEAAEPGESPEQREAPESGEPTKNGEAAAPALVVPAKTGKWRTAVLAGLAAVLLVAGTAVVTRMIDKSGPAPEQKATTAAPPPQWISGPTWTMPAQPVPAEYFGVTINSATGHMPGFTTGAVRLWDSETTWSLIQPARDRFDWTVLDRLVDGARSHDLPVLFVVGGTPAWAAPDGKLSVYPDGARSAPPDDLAVWDAFIGALVDRYKGRISAYELWVFANDPRMYSGSMETLVEMTRRANAVIRAADPKAVVVCPGMGNLWTAEGQQVLRRFAELGGYQYCHAAGIKLHQRSAEDPPEMMLELTALIGRLFQEIGVHPPLWNTGTTYEIPLQGHLEGDRARDYAVRFYLVGLLARATGLQRMYFYNWGGTKIPIVLQPDQGDPTEAALAVQQLQRWVAGAQITGCGTGQAVGLPQYVWQCEFVVSTPEGNRRALIRWTHAGPITLRAEAGAESVLRLDGTTEQVSAGAEITLTGSPVLIRYRL</sequence>
<dbReference type="PANTHER" id="PTHR12631">
    <property type="entry name" value="ALPHA-L-IDURONIDASE"/>
    <property type="match status" value="1"/>
</dbReference>
<dbReference type="AlphaFoldDB" id="A0A919PQL7"/>
<reference evidence="5" key="1">
    <citation type="submission" date="2021-01" db="EMBL/GenBank/DDBJ databases">
        <title>Whole genome shotgun sequence of Dactylosporangium siamense NBRC 106093.</title>
        <authorList>
            <person name="Komaki H."/>
            <person name="Tamura T."/>
        </authorList>
    </citation>
    <scope>NUCLEOTIDE SEQUENCE</scope>
    <source>
        <strain evidence="5">NBRC 106093</strain>
    </source>
</reference>
<accession>A0A919PQL7</accession>
<dbReference type="Gene3D" id="3.20.20.80">
    <property type="entry name" value="Glycosidases"/>
    <property type="match status" value="1"/>
</dbReference>